<accession>A0A7G9YX27</accession>
<gene>
    <name evidence="1" type="ORF">BJKGENCM_00051</name>
</gene>
<protein>
    <submittedName>
        <fullName evidence="1">Uncharacterized protein</fullName>
    </submittedName>
</protein>
<dbReference type="AlphaFoldDB" id="A0A7G9YX27"/>
<organism evidence="1">
    <name type="scientific">Candidatus Methanophagaceae archaeon ANME-1 ERB6</name>
    <dbReference type="NCBI Taxonomy" id="2759912"/>
    <lineage>
        <taxon>Archaea</taxon>
        <taxon>Methanobacteriati</taxon>
        <taxon>Methanobacteriota</taxon>
        <taxon>Stenosarchaea group</taxon>
        <taxon>Methanomicrobia</taxon>
        <taxon>Candidatus Methanophagales</taxon>
        <taxon>Candidatus Methanophagaceae</taxon>
    </lineage>
</organism>
<proteinExistence type="predicted"/>
<sequence length="99" mass="11389">MIGYIEQLAPSVDAYQKYFGVVLDGTEIGFVRFRRTWQSEGPYPVNEQTILTFLEALRGLRRKALRVESLNKDLGAGSPIAKRVFEKYQTPLKFVIMFN</sequence>
<evidence type="ECO:0000313" key="1">
    <source>
        <dbReference type="EMBL" id="QNO52561.1"/>
    </source>
</evidence>
<dbReference type="EMBL" id="MT631513">
    <property type="protein sequence ID" value="QNO52561.1"/>
    <property type="molecule type" value="Genomic_DNA"/>
</dbReference>
<name>A0A7G9YX27_9EURY</name>
<reference evidence="1" key="1">
    <citation type="submission" date="2020-06" db="EMBL/GenBank/DDBJ databases">
        <title>Unique genomic features of the anaerobic methanotrophic archaea.</title>
        <authorList>
            <person name="Chadwick G.L."/>
            <person name="Skennerton C.T."/>
            <person name="Laso-Perez R."/>
            <person name="Leu A.O."/>
            <person name="Speth D.R."/>
            <person name="Yu H."/>
            <person name="Morgan-Lang C."/>
            <person name="Hatzenpichler R."/>
            <person name="Goudeau D."/>
            <person name="Malmstrom R."/>
            <person name="Brazelton W.J."/>
            <person name="Woyke T."/>
            <person name="Hallam S.J."/>
            <person name="Tyson G.W."/>
            <person name="Wegener G."/>
            <person name="Boetius A."/>
            <person name="Orphan V."/>
        </authorList>
    </citation>
    <scope>NUCLEOTIDE SEQUENCE</scope>
</reference>